<proteinExistence type="predicted"/>
<feature type="region of interest" description="Disordered" evidence="1">
    <location>
        <begin position="1"/>
        <end position="45"/>
    </location>
</feature>
<dbReference type="Proteomes" id="UP001066276">
    <property type="component" value="Chromosome 10"/>
</dbReference>
<sequence length="162" mass="17211">MRPVTAAPSRELACSSAGRPPVSRSRYRPPDSTSGGPINAPLSRPGPLSVRACLPSPRPDLLSAKLSHEDRVGTSPLRLPPSECHRGGVARFLLFRILPHLAGGVSCPDAPGLMSDRGVLVIGLWELLKCAAILAGAKPPPQSFNSIVYLSAQQFARFFVLL</sequence>
<dbReference type="EMBL" id="JANPWB010000014">
    <property type="protein sequence ID" value="KAJ1095736.1"/>
    <property type="molecule type" value="Genomic_DNA"/>
</dbReference>
<reference evidence="2" key="1">
    <citation type="journal article" date="2022" name="bioRxiv">
        <title>Sequencing and chromosome-scale assembly of the giantPleurodeles waltlgenome.</title>
        <authorList>
            <person name="Brown T."/>
            <person name="Elewa A."/>
            <person name="Iarovenko S."/>
            <person name="Subramanian E."/>
            <person name="Araus A.J."/>
            <person name="Petzold A."/>
            <person name="Susuki M."/>
            <person name="Suzuki K.-i.T."/>
            <person name="Hayashi T."/>
            <person name="Toyoda A."/>
            <person name="Oliveira C."/>
            <person name="Osipova E."/>
            <person name="Leigh N.D."/>
            <person name="Simon A."/>
            <person name="Yun M.H."/>
        </authorList>
    </citation>
    <scope>NUCLEOTIDE SEQUENCE</scope>
    <source>
        <strain evidence="2">20211129_DDA</strain>
        <tissue evidence="2">Liver</tissue>
    </source>
</reference>
<comment type="caution">
    <text evidence="2">The sequence shown here is derived from an EMBL/GenBank/DDBJ whole genome shotgun (WGS) entry which is preliminary data.</text>
</comment>
<organism evidence="2 3">
    <name type="scientific">Pleurodeles waltl</name>
    <name type="common">Iberian ribbed newt</name>
    <dbReference type="NCBI Taxonomy" id="8319"/>
    <lineage>
        <taxon>Eukaryota</taxon>
        <taxon>Metazoa</taxon>
        <taxon>Chordata</taxon>
        <taxon>Craniata</taxon>
        <taxon>Vertebrata</taxon>
        <taxon>Euteleostomi</taxon>
        <taxon>Amphibia</taxon>
        <taxon>Batrachia</taxon>
        <taxon>Caudata</taxon>
        <taxon>Salamandroidea</taxon>
        <taxon>Salamandridae</taxon>
        <taxon>Pleurodelinae</taxon>
        <taxon>Pleurodeles</taxon>
    </lineage>
</organism>
<name>A0AAV7LW09_PLEWA</name>
<accession>A0AAV7LW09</accession>
<gene>
    <name evidence="2" type="ORF">NDU88_000892</name>
</gene>
<evidence type="ECO:0000313" key="3">
    <source>
        <dbReference type="Proteomes" id="UP001066276"/>
    </source>
</evidence>
<evidence type="ECO:0000256" key="1">
    <source>
        <dbReference type="SAM" id="MobiDB-lite"/>
    </source>
</evidence>
<keyword evidence="3" id="KW-1185">Reference proteome</keyword>
<dbReference type="AlphaFoldDB" id="A0AAV7LW09"/>
<evidence type="ECO:0000313" key="2">
    <source>
        <dbReference type="EMBL" id="KAJ1095736.1"/>
    </source>
</evidence>
<protein>
    <submittedName>
        <fullName evidence="2">Uncharacterized protein</fullName>
    </submittedName>
</protein>